<reference evidence="2 3" key="1">
    <citation type="submission" date="2024-09" db="EMBL/GenBank/DDBJ databases">
        <authorList>
            <person name="Sun Q."/>
            <person name="Mori K."/>
        </authorList>
    </citation>
    <scope>NUCLEOTIDE SEQUENCE [LARGE SCALE GENOMIC DNA]</scope>
    <source>
        <strain evidence="2 3">JCM 3331</strain>
    </source>
</reference>
<accession>A0ABV5RG86</accession>
<feature type="region of interest" description="Disordered" evidence="1">
    <location>
        <begin position="1"/>
        <end position="22"/>
    </location>
</feature>
<gene>
    <name evidence="2" type="ORF">ACFFTL_32575</name>
</gene>
<keyword evidence="3" id="KW-1185">Reference proteome</keyword>
<dbReference type="Proteomes" id="UP001589710">
    <property type="component" value="Unassembled WGS sequence"/>
</dbReference>
<proteinExistence type="predicted"/>
<organism evidence="2 3">
    <name type="scientific">Streptomyces yanii</name>
    <dbReference type="NCBI Taxonomy" id="78510"/>
    <lineage>
        <taxon>Bacteria</taxon>
        <taxon>Bacillati</taxon>
        <taxon>Actinomycetota</taxon>
        <taxon>Actinomycetes</taxon>
        <taxon>Kitasatosporales</taxon>
        <taxon>Streptomycetaceae</taxon>
        <taxon>Streptomyces</taxon>
    </lineage>
</organism>
<dbReference type="SUPFAM" id="SSF89372">
    <property type="entry name" value="Fucose-specific lectin"/>
    <property type="match status" value="1"/>
</dbReference>
<evidence type="ECO:0000313" key="2">
    <source>
        <dbReference type="EMBL" id="MFB9576882.1"/>
    </source>
</evidence>
<evidence type="ECO:0000313" key="3">
    <source>
        <dbReference type="Proteomes" id="UP001589710"/>
    </source>
</evidence>
<protein>
    <submittedName>
        <fullName evidence="2">Uncharacterized protein</fullName>
    </submittedName>
</protein>
<dbReference type="EMBL" id="JBHMCG010000139">
    <property type="protein sequence ID" value="MFB9576882.1"/>
    <property type="molecule type" value="Genomic_DNA"/>
</dbReference>
<dbReference type="RefSeq" id="WP_345518936.1">
    <property type="nucleotide sequence ID" value="NZ_BAAAXD010000051.1"/>
</dbReference>
<comment type="caution">
    <text evidence="2">The sequence shown here is derived from an EMBL/GenBank/DDBJ whole genome shotgun (WGS) entry which is preliminary data.</text>
</comment>
<feature type="compositionally biased region" description="Low complexity" evidence="1">
    <location>
        <begin position="1"/>
        <end position="20"/>
    </location>
</feature>
<name>A0ABV5RG86_9ACTN</name>
<evidence type="ECO:0000256" key="1">
    <source>
        <dbReference type="SAM" id="MobiDB-lite"/>
    </source>
</evidence>
<sequence length="369" mass="39092">MRRRGSGAASSAHPLAPSSGCHQVSGTLRGCWMPLGKDGRLTLYARTDGGLLRWTQRSPGGEGWDGPEFVPIADLTDLTVIQGADSYVHFLGRRERRGSDGPGVDIVHAIQYQTGRPVTDWRSLGNFYRDREAGRKVGAPAGVVDAQGTVFVFVRNAGRGLQVRREEKGGKWGAWQDLKGVGLAAELVASVTSSGLVEVFAPSDRGVQQWRQNHPDGSLQIAPPLQLYALPGSVTALETAPDRLTYYWVDANTTGIVAYRAGAWPVPVGGHSGGGAVVALRAPLDGYDCTVLAQRGAGGTLLIGVCGTEGEQRGVWWSDTAEECVSDPALALDGHGRVVVAVRGRGGGVSVGRQDLGPGLTFSPHWQRL</sequence>